<evidence type="ECO:0000256" key="1">
    <source>
        <dbReference type="SAM" id="Phobius"/>
    </source>
</evidence>
<feature type="transmembrane region" description="Helical" evidence="1">
    <location>
        <begin position="384"/>
        <end position="409"/>
    </location>
</feature>
<comment type="caution">
    <text evidence="2">The sequence shown here is derived from an EMBL/GenBank/DDBJ whole genome shotgun (WGS) entry which is preliminary data.</text>
</comment>
<keyword evidence="3" id="KW-1185">Reference proteome</keyword>
<keyword evidence="1" id="KW-0812">Transmembrane</keyword>
<proteinExistence type="predicted"/>
<evidence type="ECO:0008006" key="4">
    <source>
        <dbReference type="Google" id="ProtNLM"/>
    </source>
</evidence>
<organism evidence="2 3">
    <name type="scientific">Nonomuraea muscovyensis</name>
    <dbReference type="NCBI Taxonomy" id="1124761"/>
    <lineage>
        <taxon>Bacteria</taxon>
        <taxon>Bacillati</taxon>
        <taxon>Actinomycetota</taxon>
        <taxon>Actinomycetes</taxon>
        <taxon>Streptosporangiales</taxon>
        <taxon>Streptosporangiaceae</taxon>
        <taxon>Nonomuraea</taxon>
    </lineage>
</organism>
<protein>
    <recommendedName>
        <fullName evidence="4">PqqD family protein</fullName>
    </recommendedName>
</protein>
<gene>
    <name evidence="2" type="ORF">FHU36_000233</name>
</gene>
<keyword evidence="1" id="KW-0472">Membrane</keyword>
<dbReference type="AlphaFoldDB" id="A0A7X0BZ78"/>
<sequence length="424" mass="47335">MRSRTVVNAVPVAAESRIGLHRLISRPDDDDPDVVVVGRAEIGEFIELPAVYGEAIRLLREGLPVGAVEQRLAAEQDVEIDVAELVEALTELGFVDSVDEQRLPDPAADAPRSHFRWLTARHVSWIFGWPMKLGWLLVVAAALVTLATRPDLLPHYEDFFWSEYVGLTVLVNTVMVSLTLSTHEMMHLMAARSLGVPGRIGFGTRLHNLVVQTDVTAVWGVPRRSRYRVYLAGMAWDLFLMASLTLLVAHTALPSLTKALFQALVVAVLMTIPFQLQVYMRTDLYYVLRDLLRTRNLFDDGLAFARYLRTRTVARLRRRPCPVEDPTGDLAPHERRATRVYSVFLVFGATVSLTAFALFAAPIAIVALFRAIGAIVDGLNGGSVLLALDSGLLILIEGAIQALFVVTFVRTHRHWFRWRRPAEN</sequence>
<dbReference type="EMBL" id="JACHJB010000001">
    <property type="protein sequence ID" value="MBB6343724.1"/>
    <property type="molecule type" value="Genomic_DNA"/>
</dbReference>
<dbReference type="RefSeq" id="WP_185081954.1">
    <property type="nucleotide sequence ID" value="NZ_JACHJB010000001.1"/>
</dbReference>
<accession>A0A7X0BZ78</accession>
<name>A0A7X0BZ78_9ACTN</name>
<feature type="transmembrane region" description="Helical" evidence="1">
    <location>
        <begin position="123"/>
        <end position="147"/>
    </location>
</feature>
<feature type="transmembrane region" description="Helical" evidence="1">
    <location>
        <begin position="343"/>
        <end position="372"/>
    </location>
</feature>
<keyword evidence="1" id="KW-1133">Transmembrane helix</keyword>
<feature type="transmembrane region" description="Helical" evidence="1">
    <location>
        <begin position="229"/>
        <end position="253"/>
    </location>
</feature>
<dbReference type="Proteomes" id="UP000583800">
    <property type="component" value="Unassembled WGS sequence"/>
</dbReference>
<feature type="transmembrane region" description="Helical" evidence="1">
    <location>
        <begin position="159"/>
        <end position="180"/>
    </location>
</feature>
<reference evidence="2 3" key="1">
    <citation type="submission" date="2020-08" db="EMBL/GenBank/DDBJ databases">
        <title>Sequencing the genomes of 1000 actinobacteria strains.</title>
        <authorList>
            <person name="Klenk H.-P."/>
        </authorList>
    </citation>
    <scope>NUCLEOTIDE SEQUENCE [LARGE SCALE GENOMIC DNA]</scope>
    <source>
        <strain evidence="2 3">DSM 45913</strain>
    </source>
</reference>
<evidence type="ECO:0000313" key="3">
    <source>
        <dbReference type="Proteomes" id="UP000583800"/>
    </source>
</evidence>
<feature type="transmembrane region" description="Helical" evidence="1">
    <location>
        <begin position="259"/>
        <end position="279"/>
    </location>
</feature>
<evidence type="ECO:0000313" key="2">
    <source>
        <dbReference type="EMBL" id="MBB6343724.1"/>
    </source>
</evidence>